<evidence type="ECO:0000313" key="3">
    <source>
        <dbReference type="Proteomes" id="UP001553843"/>
    </source>
</evidence>
<feature type="compositionally biased region" description="Low complexity" evidence="1">
    <location>
        <begin position="123"/>
        <end position="144"/>
    </location>
</feature>
<protein>
    <submittedName>
        <fullName evidence="2">DUF6092 family protein</fullName>
    </submittedName>
</protein>
<sequence length="144" mass="14646">MSDGGKSPALPPGSAEDIAVLAAFLVSSGIGLPYQPPLYGPFRFLDAARRTLRILESGGVHNSALVNVRQQIDTALFAPIENMDFAELLESLALEMADGLRTMGADSDPDPDPDLDPDLDANSASGSGSASASGSAAGSEGTAV</sequence>
<gene>
    <name evidence="2" type="ORF">AB0887_33905</name>
</gene>
<reference evidence="2 3" key="1">
    <citation type="submission" date="2024-06" db="EMBL/GenBank/DDBJ databases">
        <title>The Natural Products Discovery Center: Release of the First 8490 Sequenced Strains for Exploring Actinobacteria Biosynthetic Diversity.</title>
        <authorList>
            <person name="Kalkreuter E."/>
            <person name="Kautsar S.A."/>
            <person name="Yang D."/>
            <person name="Bader C.D."/>
            <person name="Teijaro C.N."/>
            <person name="Fluegel L."/>
            <person name="Davis C.M."/>
            <person name="Simpson J.R."/>
            <person name="Lauterbach L."/>
            <person name="Steele A.D."/>
            <person name="Gui C."/>
            <person name="Meng S."/>
            <person name="Li G."/>
            <person name="Viehrig K."/>
            <person name="Ye F."/>
            <person name="Su P."/>
            <person name="Kiefer A.F."/>
            <person name="Nichols A."/>
            <person name="Cepeda A.J."/>
            <person name="Yan W."/>
            <person name="Fan B."/>
            <person name="Jiang Y."/>
            <person name="Adhikari A."/>
            <person name="Zheng C.-J."/>
            <person name="Schuster L."/>
            <person name="Cowan T.M."/>
            <person name="Smanski M.J."/>
            <person name="Chevrette M.G."/>
            <person name="De Carvalho L.P.S."/>
            <person name="Shen B."/>
        </authorList>
    </citation>
    <scope>NUCLEOTIDE SEQUENCE [LARGE SCALE GENOMIC DNA]</scope>
    <source>
        <strain evidence="2 3">NPDC047833</strain>
    </source>
</reference>
<evidence type="ECO:0000256" key="1">
    <source>
        <dbReference type="SAM" id="MobiDB-lite"/>
    </source>
</evidence>
<dbReference type="RefSeq" id="WP_359773507.1">
    <property type="nucleotide sequence ID" value="NZ_JBEYRR010000001.1"/>
</dbReference>
<name>A0ABV3M5E7_9ACTN</name>
<dbReference type="Pfam" id="PF19585">
    <property type="entry name" value="DUF6092"/>
    <property type="match status" value="1"/>
</dbReference>
<dbReference type="EMBL" id="JBEYRS010000020">
    <property type="protein sequence ID" value="MEW2366933.1"/>
    <property type="molecule type" value="Genomic_DNA"/>
</dbReference>
<feature type="region of interest" description="Disordered" evidence="1">
    <location>
        <begin position="100"/>
        <end position="144"/>
    </location>
</feature>
<organism evidence="2 3">
    <name type="scientific">Streptomyces huasconensis</name>
    <dbReference type="NCBI Taxonomy" id="1854574"/>
    <lineage>
        <taxon>Bacteria</taxon>
        <taxon>Bacillati</taxon>
        <taxon>Actinomycetota</taxon>
        <taxon>Actinomycetes</taxon>
        <taxon>Kitasatosporales</taxon>
        <taxon>Streptomycetaceae</taxon>
        <taxon>Streptomyces</taxon>
    </lineage>
</organism>
<accession>A0ABV3M5E7</accession>
<comment type="caution">
    <text evidence="2">The sequence shown here is derived from an EMBL/GenBank/DDBJ whole genome shotgun (WGS) entry which is preliminary data.</text>
</comment>
<dbReference type="Proteomes" id="UP001553843">
    <property type="component" value="Unassembled WGS sequence"/>
</dbReference>
<feature type="compositionally biased region" description="Acidic residues" evidence="1">
    <location>
        <begin position="107"/>
        <end position="119"/>
    </location>
</feature>
<proteinExistence type="predicted"/>
<dbReference type="InterPro" id="IPR046074">
    <property type="entry name" value="DUF6092"/>
</dbReference>
<keyword evidence="3" id="KW-1185">Reference proteome</keyword>
<evidence type="ECO:0000313" key="2">
    <source>
        <dbReference type="EMBL" id="MEW2366933.1"/>
    </source>
</evidence>